<accession>A0A6I2MHC4</accession>
<comment type="similarity">
    <text evidence="1 4 7">Belongs to the aldehyde dehydrogenase family.</text>
</comment>
<feature type="active site" evidence="5 6">
    <location>
        <position position="213"/>
    </location>
</feature>
<evidence type="ECO:0000313" key="9">
    <source>
        <dbReference type="EMBL" id="MRX56527.1"/>
    </source>
</evidence>
<name>A0A6I2MHC4_9BACI</name>
<dbReference type="InterPro" id="IPR016163">
    <property type="entry name" value="Ald_DH_C"/>
</dbReference>
<dbReference type="FunFam" id="3.40.309.10:FF:000003">
    <property type="entry name" value="Aldehyde dehydrogenase"/>
    <property type="match status" value="1"/>
</dbReference>
<feature type="domain" description="Aldehyde dehydrogenase" evidence="8">
    <location>
        <begin position="7"/>
        <end position="431"/>
    </location>
</feature>
<dbReference type="Pfam" id="PF00171">
    <property type="entry name" value="Aldedh"/>
    <property type="match status" value="1"/>
</dbReference>
<dbReference type="InterPro" id="IPR016160">
    <property type="entry name" value="Ald_DH_CS_CYS"/>
</dbReference>
<dbReference type="CDD" id="cd07136">
    <property type="entry name" value="ALDH_YwdH-P39616"/>
    <property type="match status" value="1"/>
</dbReference>
<dbReference type="PANTHER" id="PTHR43570:SF16">
    <property type="entry name" value="ALDEHYDE DEHYDROGENASE TYPE III, ISOFORM Q"/>
    <property type="match status" value="1"/>
</dbReference>
<keyword evidence="3" id="KW-0520">NAD</keyword>
<evidence type="ECO:0000259" key="8">
    <source>
        <dbReference type="Pfam" id="PF00171"/>
    </source>
</evidence>
<keyword evidence="2 4" id="KW-0560">Oxidoreductase</keyword>
<evidence type="ECO:0000256" key="7">
    <source>
        <dbReference type="RuleBase" id="RU003345"/>
    </source>
</evidence>
<dbReference type="PANTHER" id="PTHR43570">
    <property type="entry name" value="ALDEHYDE DEHYDROGENASE"/>
    <property type="match status" value="1"/>
</dbReference>
<dbReference type="FunFam" id="3.40.605.10:FF:000004">
    <property type="entry name" value="Aldehyde dehydrogenase"/>
    <property type="match status" value="1"/>
</dbReference>
<dbReference type="GO" id="GO:0006081">
    <property type="term" value="P:aldehyde metabolic process"/>
    <property type="evidence" value="ECO:0007669"/>
    <property type="project" value="InterPro"/>
</dbReference>
<dbReference type="PIRSF" id="PIRSF036492">
    <property type="entry name" value="ALDH"/>
    <property type="match status" value="1"/>
</dbReference>
<dbReference type="InterPro" id="IPR016162">
    <property type="entry name" value="Ald_DH_N"/>
</dbReference>
<gene>
    <name evidence="9" type="ORF">GJU41_21495</name>
</gene>
<dbReference type="AlphaFoldDB" id="A0A6I2MHC4"/>
<comment type="caution">
    <text evidence="9">The sequence shown here is derived from an EMBL/GenBank/DDBJ whole genome shotgun (WGS) entry which is preliminary data.</text>
</comment>
<dbReference type="SUPFAM" id="SSF53720">
    <property type="entry name" value="ALDH-like"/>
    <property type="match status" value="1"/>
</dbReference>
<organism evidence="9 10">
    <name type="scientific">Metabacillus idriensis</name>
    <dbReference type="NCBI Taxonomy" id="324768"/>
    <lineage>
        <taxon>Bacteria</taxon>
        <taxon>Bacillati</taxon>
        <taxon>Bacillota</taxon>
        <taxon>Bacilli</taxon>
        <taxon>Bacillales</taxon>
        <taxon>Bacillaceae</taxon>
        <taxon>Metabacillus</taxon>
    </lineage>
</organism>
<evidence type="ECO:0000256" key="3">
    <source>
        <dbReference type="ARBA" id="ARBA00023027"/>
    </source>
</evidence>
<dbReference type="GO" id="GO:0005737">
    <property type="term" value="C:cytoplasm"/>
    <property type="evidence" value="ECO:0007669"/>
    <property type="project" value="TreeGrafter"/>
</dbReference>
<dbReference type="PROSITE" id="PS00070">
    <property type="entry name" value="ALDEHYDE_DEHYDR_CYS"/>
    <property type="match status" value="1"/>
</dbReference>
<dbReference type="EMBL" id="WKKF01000013">
    <property type="protein sequence ID" value="MRX56527.1"/>
    <property type="molecule type" value="Genomic_DNA"/>
</dbReference>
<dbReference type="Proteomes" id="UP000441585">
    <property type="component" value="Unassembled WGS sequence"/>
</dbReference>
<dbReference type="RefSeq" id="WP_070878674.1">
    <property type="nucleotide sequence ID" value="NZ_CAJGAA010000011.1"/>
</dbReference>
<evidence type="ECO:0000256" key="2">
    <source>
        <dbReference type="ARBA" id="ARBA00023002"/>
    </source>
</evidence>
<dbReference type="InterPro" id="IPR015590">
    <property type="entry name" value="Aldehyde_DH_dom"/>
</dbReference>
<evidence type="ECO:0000256" key="5">
    <source>
        <dbReference type="PIRSR" id="PIRSR036492-1"/>
    </source>
</evidence>
<proteinExistence type="inferred from homology"/>
<sequence length="459" mass="50731">MTAQEQIQALLFNQRAYFLSGNTRSVQGRYDQLGKLRLAIKKKERAIMDALNKDLNKSEFEAYSTEIGILLEEISFSQKNLKKWAAPKKVKTAMTHIGTTGKIVPEPFGTALIIAPWNYPFQLAISPLVGAIAAGNTAVLKPSEFAPNVSSLLKDLVEEIFPSELVAVVEGGIETNQLLLDQKFDTIFFTGSVPVGKIVMEAASKHLTPVTLELGGKSPCIVHKDADLKLSAKRIAFGKFTNAGQTCIAPDYLLVHSDVKKEFLSLLQAEITEMFSENPLLNENYSRMISEKHFERLTEFFSDGKAILGGTADRNSLKIAPTILDEVKADAAVMQEEIFGPILPVMEYADLDEAITFIQARPKPLALYLFTASKQTEQQIIGQVSFGGGCINDTLMHIATPHLPFGGVGESGMGNYHGKYSFEAFSHYKSVLHQTTKFDFSFRYPNAKNGLKLIRRLLK</sequence>
<feature type="active site" evidence="5">
    <location>
        <position position="247"/>
    </location>
</feature>
<protein>
    <recommendedName>
        <fullName evidence="4">Aldehyde dehydrogenase</fullName>
    </recommendedName>
</protein>
<evidence type="ECO:0000256" key="6">
    <source>
        <dbReference type="PROSITE-ProRule" id="PRU10007"/>
    </source>
</evidence>
<dbReference type="PROSITE" id="PS00687">
    <property type="entry name" value="ALDEHYDE_DEHYDR_GLU"/>
    <property type="match status" value="1"/>
</dbReference>
<reference evidence="9 10" key="1">
    <citation type="submission" date="2019-11" db="EMBL/GenBank/DDBJ databases">
        <title>Bacillus idriensis genome.</title>
        <authorList>
            <person name="Konopka E.N."/>
            <person name="Newman J.D."/>
        </authorList>
    </citation>
    <scope>NUCLEOTIDE SEQUENCE [LARGE SCALE GENOMIC DNA]</scope>
    <source>
        <strain evidence="9 10">DSM 19097</strain>
    </source>
</reference>
<keyword evidence="10" id="KW-1185">Reference proteome</keyword>
<dbReference type="InterPro" id="IPR029510">
    <property type="entry name" value="Ald_DH_CS_GLU"/>
</dbReference>
<evidence type="ECO:0000256" key="4">
    <source>
        <dbReference type="PIRNR" id="PIRNR036492"/>
    </source>
</evidence>
<dbReference type="Gene3D" id="3.40.309.10">
    <property type="entry name" value="Aldehyde Dehydrogenase, Chain A, domain 2"/>
    <property type="match status" value="1"/>
</dbReference>
<dbReference type="GO" id="GO:0004029">
    <property type="term" value="F:aldehyde dehydrogenase (NAD+) activity"/>
    <property type="evidence" value="ECO:0007669"/>
    <property type="project" value="TreeGrafter"/>
</dbReference>
<evidence type="ECO:0000256" key="1">
    <source>
        <dbReference type="ARBA" id="ARBA00009986"/>
    </source>
</evidence>
<dbReference type="Gene3D" id="3.40.605.10">
    <property type="entry name" value="Aldehyde Dehydrogenase, Chain A, domain 1"/>
    <property type="match status" value="1"/>
</dbReference>
<dbReference type="InterPro" id="IPR016161">
    <property type="entry name" value="Ald_DH/histidinol_DH"/>
</dbReference>
<dbReference type="InterPro" id="IPR012394">
    <property type="entry name" value="Aldehyde_DH_NAD(P)"/>
</dbReference>
<evidence type="ECO:0000313" key="10">
    <source>
        <dbReference type="Proteomes" id="UP000441585"/>
    </source>
</evidence>